<feature type="region of interest" description="Disordered" evidence="1">
    <location>
        <begin position="64"/>
        <end position="83"/>
    </location>
</feature>
<dbReference type="OrthoDB" id="669972at2759"/>
<evidence type="ECO:0000313" key="2">
    <source>
        <dbReference type="EMBL" id="GFZ03667.1"/>
    </source>
</evidence>
<keyword evidence="3" id="KW-1185">Reference proteome</keyword>
<dbReference type="EMBL" id="BJWL01000016">
    <property type="protein sequence ID" value="GFZ03667.1"/>
    <property type="molecule type" value="Genomic_DNA"/>
</dbReference>
<name>A0A7J0FYY3_9ERIC</name>
<proteinExistence type="predicted"/>
<sequence>MQTEGSLESTAASTKKRKPTNECIPQKRPTPRALPPPPQTIPWCNNYPHFGQAIQSEASRVGLDLNARPSEGGGVGLDLNARPREGGGVGLDLNARPTEGGGGEEVDLELRLYF</sequence>
<dbReference type="AlphaFoldDB" id="A0A7J0FYY3"/>
<evidence type="ECO:0000256" key="1">
    <source>
        <dbReference type="SAM" id="MobiDB-lite"/>
    </source>
</evidence>
<reference evidence="2 3" key="1">
    <citation type="submission" date="2019-07" db="EMBL/GenBank/DDBJ databases">
        <title>De Novo Assembly of kiwifruit Actinidia rufa.</title>
        <authorList>
            <person name="Sugita-Konishi S."/>
            <person name="Sato K."/>
            <person name="Mori E."/>
            <person name="Abe Y."/>
            <person name="Kisaki G."/>
            <person name="Hamano K."/>
            <person name="Suezawa K."/>
            <person name="Otani M."/>
            <person name="Fukuda T."/>
            <person name="Manabe T."/>
            <person name="Gomi K."/>
            <person name="Tabuchi M."/>
            <person name="Akimitsu K."/>
            <person name="Kataoka I."/>
        </authorList>
    </citation>
    <scope>NUCLEOTIDE SEQUENCE [LARGE SCALE GENOMIC DNA]</scope>
    <source>
        <strain evidence="3">cv. Fuchu</strain>
    </source>
</reference>
<accession>A0A7J0FYY3</accession>
<gene>
    <name evidence="2" type="ORF">Acr_16g0002910</name>
</gene>
<protein>
    <submittedName>
        <fullName evidence="2">Uncharacterized protein</fullName>
    </submittedName>
</protein>
<evidence type="ECO:0000313" key="3">
    <source>
        <dbReference type="Proteomes" id="UP000585474"/>
    </source>
</evidence>
<feature type="region of interest" description="Disordered" evidence="1">
    <location>
        <begin position="1"/>
        <end position="39"/>
    </location>
</feature>
<dbReference type="Proteomes" id="UP000585474">
    <property type="component" value="Unassembled WGS sequence"/>
</dbReference>
<organism evidence="2 3">
    <name type="scientific">Actinidia rufa</name>
    <dbReference type="NCBI Taxonomy" id="165716"/>
    <lineage>
        <taxon>Eukaryota</taxon>
        <taxon>Viridiplantae</taxon>
        <taxon>Streptophyta</taxon>
        <taxon>Embryophyta</taxon>
        <taxon>Tracheophyta</taxon>
        <taxon>Spermatophyta</taxon>
        <taxon>Magnoliopsida</taxon>
        <taxon>eudicotyledons</taxon>
        <taxon>Gunneridae</taxon>
        <taxon>Pentapetalae</taxon>
        <taxon>asterids</taxon>
        <taxon>Ericales</taxon>
        <taxon>Actinidiaceae</taxon>
        <taxon>Actinidia</taxon>
    </lineage>
</organism>
<feature type="compositionally biased region" description="Polar residues" evidence="1">
    <location>
        <begin position="1"/>
        <end position="13"/>
    </location>
</feature>
<comment type="caution">
    <text evidence="2">The sequence shown here is derived from an EMBL/GenBank/DDBJ whole genome shotgun (WGS) entry which is preliminary data.</text>
</comment>